<dbReference type="Gene3D" id="1.20.1050.10">
    <property type="match status" value="1"/>
</dbReference>
<dbReference type="PROSITE" id="PS50404">
    <property type="entry name" value="GST_NTER"/>
    <property type="match status" value="1"/>
</dbReference>
<sequence length="199" mass="21770">MLTLRSSPPSPFGRKVKIAAAVLGLSDRLMIVTTDTSDPADPIRQINPLGKIPTLEFDSGATLFDSRVILEYLDHLAGGGRIIPADPSERFAALRLQALADGLMDAALLQIYEMRLRAEGERSQKWVDNQAGKVARALAALEQAPPPARVDVGSIAVACALGYLDLRFEGRWRADHPRLVEWLDAFRAQTPSYDATRAH</sequence>
<dbReference type="RefSeq" id="WP_271199211.1">
    <property type="nucleotide sequence ID" value="NZ_BSFL01000001.1"/>
</dbReference>
<dbReference type="Pfam" id="PF13409">
    <property type="entry name" value="GST_N_2"/>
    <property type="match status" value="1"/>
</dbReference>
<dbReference type="Gene3D" id="3.40.30.10">
    <property type="entry name" value="Glutaredoxin"/>
    <property type="match status" value="1"/>
</dbReference>
<dbReference type="InterPro" id="IPR036282">
    <property type="entry name" value="Glutathione-S-Trfase_C_sf"/>
</dbReference>
<feature type="domain" description="GST N-terminal" evidence="1">
    <location>
        <begin position="1"/>
        <end position="81"/>
    </location>
</feature>
<reference evidence="2" key="1">
    <citation type="journal article" date="2014" name="Int. J. Syst. Evol. Microbiol.">
        <title>Complete genome sequence of Corynebacterium casei LMG S-19264T (=DSM 44701T), isolated from a smear-ripened cheese.</title>
        <authorList>
            <consortium name="US DOE Joint Genome Institute (JGI-PGF)"/>
            <person name="Walter F."/>
            <person name="Albersmeier A."/>
            <person name="Kalinowski J."/>
            <person name="Ruckert C."/>
        </authorList>
    </citation>
    <scope>NUCLEOTIDE SEQUENCE</scope>
    <source>
        <strain evidence="2">VKM B-2748</strain>
    </source>
</reference>
<dbReference type="PANTHER" id="PTHR43968:SF6">
    <property type="entry name" value="GLUTATHIONE S-TRANSFERASE OMEGA"/>
    <property type="match status" value="1"/>
</dbReference>
<dbReference type="Pfam" id="PF13410">
    <property type="entry name" value="GST_C_2"/>
    <property type="match status" value="1"/>
</dbReference>
<organism evidence="2 3">
    <name type="scientific">Methylopila turkensis</name>
    <dbReference type="NCBI Taxonomy" id="1437816"/>
    <lineage>
        <taxon>Bacteria</taxon>
        <taxon>Pseudomonadati</taxon>
        <taxon>Pseudomonadota</taxon>
        <taxon>Alphaproteobacteria</taxon>
        <taxon>Hyphomicrobiales</taxon>
        <taxon>Methylopilaceae</taxon>
        <taxon>Methylopila</taxon>
    </lineage>
</organism>
<keyword evidence="3" id="KW-1185">Reference proteome</keyword>
<dbReference type="GO" id="GO:0005737">
    <property type="term" value="C:cytoplasm"/>
    <property type="evidence" value="ECO:0007669"/>
    <property type="project" value="TreeGrafter"/>
</dbReference>
<protein>
    <submittedName>
        <fullName evidence="2">Glutathione S-transferase</fullName>
    </submittedName>
</protein>
<gene>
    <name evidence="2" type="ORF">GCM10008174_04440</name>
</gene>
<dbReference type="EMBL" id="BSFL01000001">
    <property type="protein sequence ID" value="GLK78703.1"/>
    <property type="molecule type" value="Genomic_DNA"/>
</dbReference>
<name>A0A9W6N5T0_9HYPH</name>
<evidence type="ECO:0000313" key="2">
    <source>
        <dbReference type="EMBL" id="GLK78703.1"/>
    </source>
</evidence>
<dbReference type="CDD" id="cd03205">
    <property type="entry name" value="GST_C_6"/>
    <property type="match status" value="1"/>
</dbReference>
<dbReference type="InterPro" id="IPR050983">
    <property type="entry name" value="GST_Omega/HSP26"/>
</dbReference>
<proteinExistence type="predicted"/>
<dbReference type="InterPro" id="IPR004045">
    <property type="entry name" value="Glutathione_S-Trfase_N"/>
</dbReference>
<evidence type="ECO:0000313" key="3">
    <source>
        <dbReference type="Proteomes" id="UP001143309"/>
    </source>
</evidence>
<accession>A0A9W6N5T0</accession>
<dbReference type="SUPFAM" id="SSF52833">
    <property type="entry name" value="Thioredoxin-like"/>
    <property type="match status" value="1"/>
</dbReference>
<dbReference type="InterPro" id="IPR036249">
    <property type="entry name" value="Thioredoxin-like_sf"/>
</dbReference>
<reference evidence="2" key="2">
    <citation type="submission" date="2023-01" db="EMBL/GenBank/DDBJ databases">
        <authorList>
            <person name="Sun Q."/>
            <person name="Evtushenko L."/>
        </authorList>
    </citation>
    <scope>NUCLEOTIDE SEQUENCE</scope>
    <source>
        <strain evidence="2">VKM B-2748</strain>
    </source>
</reference>
<dbReference type="SUPFAM" id="SSF47616">
    <property type="entry name" value="GST C-terminal domain-like"/>
    <property type="match status" value="1"/>
</dbReference>
<dbReference type="Proteomes" id="UP001143309">
    <property type="component" value="Unassembled WGS sequence"/>
</dbReference>
<evidence type="ECO:0000259" key="1">
    <source>
        <dbReference type="PROSITE" id="PS50404"/>
    </source>
</evidence>
<dbReference type="AlphaFoldDB" id="A0A9W6N5T0"/>
<comment type="caution">
    <text evidence="2">The sequence shown here is derived from an EMBL/GenBank/DDBJ whole genome shotgun (WGS) entry which is preliminary data.</text>
</comment>
<dbReference type="PANTHER" id="PTHR43968">
    <property type="match status" value="1"/>
</dbReference>